<feature type="coiled-coil region" evidence="1">
    <location>
        <begin position="132"/>
        <end position="166"/>
    </location>
</feature>
<gene>
    <name evidence="4" type="ORF">VFDL14_11300</name>
</gene>
<dbReference type="RefSeq" id="WP_032553758.1">
    <property type="nucleotide sequence ID" value="NZ_JFFR01000033.1"/>
</dbReference>
<keyword evidence="1" id="KW-0175">Coiled coil</keyword>
<feature type="signal peptide" evidence="2">
    <location>
        <begin position="1"/>
        <end position="24"/>
    </location>
</feature>
<dbReference type="Pfam" id="PF08308">
    <property type="entry name" value="PEGA"/>
    <property type="match status" value="1"/>
</dbReference>
<comment type="caution">
    <text evidence="4">The sequence shown here is derived from an EMBL/GenBank/DDBJ whole genome shotgun (WGS) entry which is preliminary data.</text>
</comment>
<dbReference type="OrthoDB" id="5904534at2"/>
<organism evidence="4 5">
    <name type="scientific">Vibrio fortis</name>
    <dbReference type="NCBI Taxonomy" id="212667"/>
    <lineage>
        <taxon>Bacteria</taxon>
        <taxon>Pseudomonadati</taxon>
        <taxon>Pseudomonadota</taxon>
        <taxon>Gammaproteobacteria</taxon>
        <taxon>Vibrionales</taxon>
        <taxon>Vibrionaceae</taxon>
        <taxon>Vibrio</taxon>
    </lineage>
</organism>
<evidence type="ECO:0000256" key="1">
    <source>
        <dbReference type="SAM" id="Coils"/>
    </source>
</evidence>
<proteinExistence type="predicted"/>
<dbReference type="EMBL" id="JFFR01000033">
    <property type="protein sequence ID" value="KDN26467.1"/>
    <property type="molecule type" value="Genomic_DNA"/>
</dbReference>
<sequence>MTNFRISALLLALSPLWVSASVSAEELNQVDPVSAIDAKLTEKNSDIERISETQVSAAEKLKELQNNNSKLVREGEELKAKRNRAKSALDKQYSRLLEDPETDLISFQKSYQDAWAAVKENQSAQLDNQQAINESEIHLSQIKQKQARLNNELANLKELKVEARVKRIATELRESAVLETSYTTTCASTMTLGECTAQGKYLTNQKAVQTFKSQLLEQLTESTLAKQNLQGVQLNIHVQDSQPIKSGFSGNNSYFMQMQAQLQAKPEAIAACNLLNVSTRYCLTGSDAAVSNKNNKQWANVTVRSDQYNDSVTINGIKYGSTPLQVALPSGRHQVTVSKQGYESYNRTVTINGSDTIWVKLLPNKES</sequence>
<feature type="chain" id="PRO_5001632251" evidence="2">
    <location>
        <begin position="25"/>
        <end position="367"/>
    </location>
</feature>
<accession>A0A066UKQ4</accession>
<reference evidence="4 5" key="1">
    <citation type="submission" date="2014-02" db="EMBL/GenBank/DDBJ databases">
        <title>Vibrio fortis Dalian14 Genome Sequencing.</title>
        <authorList>
            <person name="Wang Y."/>
            <person name="Song L."/>
            <person name="Liu G."/>
            <person name="Ding J."/>
        </authorList>
    </citation>
    <scope>NUCLEOTIDE SEQUENCE [LARGE SCALE GENOMIC DNA]</scope>
    <source>
        <strain evidence="4 5">Dalian14</strain>
    </source>
</reference>
<evidence type="ECO:0000313" key="5">
    <source>
        <dbReference type="Proteomes" id="UP000027219"/>
    </source>
</evidence>
<protein>
    <submittedName>
        <fullName evidence="4">Chromosome partitioning protein ParA</fullName>
    </submittedName>
</protein>
<evidence type="ECO:0000256" key="2">
    <source>
        <dbReference type="SAM" id="SignalP"/>
    </source>
</evidence>
<dbReference type="Proteomes" id="UP000027219">
    <property type="component" value="Unassembled WGS sequence"/>
</dbReference>
<keyword evidence="5" id="KW-1185">Reference proteome</keyword>
<dbReference type="Gene3D" id="2.60.40.1120">
    <property type="entry name" value="Carboxypeptidase-like, regulatory domain"/>
    <property type="match status" value="1"/>
</dbReference>
<evidence type="ECO:0000313" key="4">
    <source>
        <dbReference type="EMBL" id="KDN26467.1"/>
    </source>
</evidence>
<dbReference type="STRING" id="212667.VFDL14_11300"/>
<evidence type="ECO:0000259" key="3">
    <source>
        <dbReference type="Pfam" id="PF08308"/>
    </source>
</evidence>
<dbReference type="AlphaFoldDB" id="A0A066UKQ4"/>
<keyword evidence="2" id="KW-0732">Signal</keyword>
<name>A0A066UKQ4_9VIBR</name>
<feature type="coiled-coil region" evidence="1">
    <location>
        <begin position="47"/>
        <end position="81"/>
    </location>
</feature>
<dbReference type="InterPro" id="IPR013229">
    <property type="entry name" value="PEGA"/>
</dbReference>
<feature type="domain" description="PEGA" evidence="3">
    <location>
        <begin position="298"/>
        <end position="361"/>
    </location>
</feature>